<feature type="site" description="Interaction with DNA" evidence="12">
    <location>
        <position position="507"/>
    </location>
</feature>
<dbReference type="PANTHER" id="PTHR11390:SF26">
    <property type="entry name" value="DNA TOPOISOMERASE 1"/>
    <property type="match status" value="1"/>
</dbReference>
<feature type="site" description="Interaction with DNA" evidence="12">
    <location>
        <position position="161"/>
    </location>
</feature>
<evidence type="ECO:0000256" key="11">
    <source>
        <dbReference type="ARBA" id="ARBA00023235"/>
    </source>
</evidence>
<comment type="catalytic activity">
    <reaction evidence="1 12">
        <text>ATP-independent breakage of single-stranded DNA, followed by passage and rejoining.</text>
        <dbReference type="EC" id="5.6.2.1"/>
    </reaction>
</comment>
<evidence type="ECO:0000256" key="7">
    <source>
        <dbReference type="ARBA" id="ARBA00022833"/>
    </source>
</evidence>
<dbReference type="Gene3D" id="2.70.20.10">
    <property type="entry name" value="Topoisomerase I, domain 3"/>
    <property type="match status" value="1"/>
</dbReference>
<protein>
    <recommendedName>
        <fullName evidence="12">DNA topoisomerase 1</fullName>
        <ecNumber evidence="12">5.6.2.1</ecNumber>
    </recommendedName>
    <alternativeName>
        <fullName evidence="12">DNA topoisomerase I</fullName>
    </alternativeName>
</protein>
<dbReference type="Pfam" id="PF14520">
    <property type="entry name" value="HHH_5"/>
    <property type="match status" value="1"/>
</dbReference>
<keyword evidence="11 12" id="KW-0413">Isomerase</keyword>
<dbReference type="InterPro" id="IPR013498">
    <property type="entry name" value="Topo_IA_Znf"/>
</dbReference>
<evidence type="ECO:0000259" key="15">
    <source>
        <dbReference type="PROSITE" id="PS52039"/>
    </source>
</evidence>
<accession>F8DBM4</accession>
<comment type="caution">
    <text evidence="12">Lacks conserved residue(s) required for the propagation of feature annotation.</text>
</comment>
<feature type="domain" description="Toprim" evidence="14">
    <location>
        <begin position="1"/>
        <end position="136"/>
    </location>
</feature>
<feature type="site" description="Interaction with DNA" evidence="12">
    <location>
        <position position="48"/>
    </location>
</feature>
<comment type="similarity">
    <text evidence="3 12">Belongs to the type IA topoisomerase family.</text>
</comment>
<evidence type="ECO:0000256" key="12">
    <source>
        <dbReference type="HAMAP-Rule" id="MF_00952"/>
    </source>
</evidence>
<dbReference type="GO" id="GO:0003677">
    <property type="term" value="F:DNA binding"/>
    <property type="evidence" value="ECO:0007669"/>
    <property type="project" value="UniProtKB-KW"/>
</dbReference>
<evidence type="ECO:0000256" key="13">
    <source>
        <dbReference type="SAM" id="MobiDB-lite"/>
    </source>
</evidence>
<keyword evidence="6" id="KW-0863">Zinc-finger</keyword>
<dbReference type="CDD" id="cd03362">
    <property type="entry name" value="TOPRIM_TopoIA_TopoIII"/>
    <property type="match status" value="1"/>
</dbReference>
<dbReference type="Pfam" id="PF01396">
    <property type="entry name" value="Zn_ribbon_Top1"/>
    <property type="match status" value="2"/>
</dbReference>
<dbReference type="FunFam" id="1.10.290.10:FF:000003">
    <property type="entry name" value="DNA topoisomerase"/>
    <property type="match status" value="1"/>
</dbReference>
<feature type="site" description="Interaction with DNA" evidence="12">
    <location>
        <position position="320"/>
    </location>
</feature>
<keyword evidence="10 12" id="KW-0238">DNA-binding</keyword>
<dbReference type="GO" id="GO:0006265">
    <property type="term" value="P:DNA topological change"/>
    <property type="evidence" value="ECO:0007669"/>
    <property type="project" value="UniProtKB-UniRule"/>
</dbReference>
<keyword evidence="8" id="KW-0460">Magnesium</keyword>
<proteinExistence type="inferred from homology"/>
<feature type="domain" description="Topo IA-type catalytic" evidence="15">
    <location>
        <begin position="151"/>
        <end position="573"/>
    </location>
</feature>
<evidence type="ECO:0000256" key="4">
    <source>
        <dbReference type="ARBA" id="ARBA00022723"/>
    </source>
</evidence>
<evidence type="ECO:0000256" key="5">
    <source>
        <dbReference type="ARBA" id="ARBA00022737"/>
    </source>
</evidence>
<dbReference type="InterPro" id="IPR013826">
    <property type="entry name" value="Topo_IA_cen_sub3"/>
</dbReference>
<dbReference type="EMBL" id="CP002839">
    <property type="protein sequence ID" value="AEH38291.1"/>
    <property type="molecule type" value="Genomic_DNA"/>
</dbReference>
<dbReference type="RefSeq" id="WP_013881179.1">
    <property type="nucleotide sequence ID" value="NC_015666.1"/>
</dbReference>
<dbReference type="CDD" id="cd00186">
    <property type="entry name" value="TOP1Ac"/>
    <property type="match status" value="1"/>
</dbReference>
<keyword evidence="5" id="KW-0677">Repeat</keyword>
<dbReference type="Gene3D" id="3.30.65.10">
    <property type="entry name" value="Bacterial Topoisomerase I, domain 1"/>
    <property type="match status" value="1"/>
</dbReference>
<dbReference type="InterPro" id="IPR006171">
    <property type="entry name" value="TOPRIM_dom"/>
</dbReference>
<dbReference type="PRINTS" id="PR00417">
    <property type="entry name" value="PRTPISMRASEI"/>
</dbReference>
<dbReference type="eggNOG" id="arCOG01527">
    <property type="taxonomic scope" value="Archaea"/>
</dbReference>
<dbReference type="GO" id="GO:0006281">
    <property type="term" value="P:DNA repair"/>
    <property type="evidence" value="ECO:0007669"/>
    <property type="project" value="TreeGrafter"/>
</dbReference>
<dbReference type="Gene3D" id="3.40.50.140">
    <property type="match status" value="1"/>
</dbReference>
<reference evidence="16 17" key="1">
    <citation type="journal article" date="2012" name="Stand. Genomic Sci.">
        <title>Complete genome sequence of Halopiger xanaduensis type strain (SH-6(T)).</title>
        <authorList>
            <person name="Anderson I."/>
            <person name="Tindall B.J."/>
            <person name="Rohde M."/>
            <person name="Lucas S."/>
            <person name="Han J."/>
            <person name="Lapidus A."/>
            <person name="Cheng J.F."/>
            <person name="Goodwin L."/>
            <person name="Pitluck S."/>
            <person name="Peters L."/>
            <person name="Pati A."/>
            <person name="Mikhailova N."/>
            <person name="Pagani I."/>
            <person name="Teshima H."/>
            <person name="Han C."/>
            <person name="Tapia R."/>
            <person name="Land M."/>
            <person name="Woyke T."/>
            <person name="Klenk H.P."/>
            <person name="Kyrpides N."/>
            <person name="Ivanova N."/>
        </authorList>
    </citation>
    <scope>NUCLEOTIDE SEQUENCE [LARGE SCALE GENOMIC DNA]</scope>
    <source>
        <strain evidence="17">DSM 18323 / JCM 14033 / SH-6</strain>
    </source>
</reference>
<dbReference type="SUPFAM" id="SSF56712">
    <property type="entry name" value="Prokaryotic type I DNA topoisomerase"/>
    <property type="match status" value="1"/>
</dbReference>
<dbReference type="PROSITE" id="PS50880">
    <property type="entry name" value="TOPRIM"/>
    <property type="match status" value="1"/>
</dbReference>
<dbReference type="Pfam" id="PF01751">
    <property type="entry name" value="Toprim"/>
    <property type="match status" value="1"/>
</dbReference>
<dbReference type="AlphaFoldDB" id="F8DBM4"/>
<dbReference type="PROSITE" id="PS52039">
    <property type="entry name" value="TOPO_IA_2"/>
    <property type="match status" value="1"/>
</dbReference>
<dbReference type="GO" id="GO:0006310">
    <property type="term" value="P:DNA recombination"/>
    <property type="evidence" value="ECO:0007669"/>
    <property type="project" value="TreeGrafter"/>
</dbReference>
<gene>
    <name evidence="12" type="primary">topA</name>
    <name evidence="16" type="ordered locus">Halxa_3683</name>
</gene>
<dbReference type="KEGG" id="hxa:Halxa_3683"/>
<feature type="region of interest" description="Interaction with DNA" evidence="12">
    <location>
        <begin position="189"/>
        <end position="194"/>
    </location>
</feature>
<evidence type="ECO:0000256" key="6">
    <source>
        <dbReference type="ARBA" id="ARBA00022771"/>
    </source>
</evidence>
<dbReference type="GO" id="GO:0005694">
    <property type="term" value="C:chromosome"/>
    <property type="evidence" value="ECO:0007669"/>
    <property type="project" value="InterPro"/>
</dbReference>
<dbReference type="HOGENOM" id="CLU_002929_1_4_2"/>
<dbReference type="InterPro" id="IPR028612">
    <property type="entry name" value="Topoisom_1_IA"/>
</dbReference>
<evidence type="ECO:0000256" key="3">
    <source>
        <dbReference type="ARBA" id="ARBA00009446"/>
    </source>
</evidence>
<dbReference type="PANTHER" id="PTHR11390">
    <property type="entry name" value="PROKARYOTIC DNA TOPOISOMERASE"/>
    <property type="match status" value="1"/>
</dbReference>
<dbReference type="PROSITE" id="PS00396">
    <property type="entry name" value="TOPO_IA_1"/>
    <property type="match status" value="1"/>
</dbReference>
<dbReference type="STRING" id="797210.Halxa_3683"/>
<evidence type="ECO:0000256" key="10">
    <source>
        <dbReference type="ARBA" id="ARBA00023125"/>
    </source>
</evidence>
<dbReference type="EC" id="5.6.2.1" evidence="12"/>
<dbReference type="InterPro" id="IPR034144">
    <property type="entry name" value="TOPRIM_TopoIII"/>
</dbReference>
<keyword evidence="9 12" id="KW-0799">Topoisomerase</keyword>
<keyword evidence="17" id="KW-1185">Reference proteome</keyword>
<evidence type="ECO:0000256" key="2">
    <source>
        <dbReference type="ARBA" id="ARBA00001946"/>
    </source>
</evidence>
<dbReference type="HAMAP" id="MF_00952">
    <property type="entry name" value="Topoisom_1_prok"/>
    <property type="match status" value="1"/>
</dbReference>
<evidence type="ECO:0000256" key="1">
    <source>
        <dbReference type="ARBA" id="ARBA00000213"/>
    </source>
</evidence>
<dbReference type="InterPro" id="IPR013825">
    <property type="entry name" value="Topo_IA_cen_sub2"/>
</dbReference>
<dbReference type="GeneID" id="10798628"/>
<dbReference type="OrthoDB" id="30963at2157"/>
<dbReference type="InterPro" id="IPR023406">
    <property type="entry name" value="Topo_IA_AS"/>
</dbReference>
<comment type="function">
    <text evidence="12">Releases the supercoiling and torsional tension of DNA, which is introduced during the DNA replication and transcription, by transiently cleaving and rejoining one strand of the DNA duplex. Introduces a single-strand break via transesterification at a target site in duplex DNA. The scissile phosphodiester is attacked by the catalytic tyrosine of the enzyme, resulting in the formation of a DNA-(5'-phosphotyrosyl)-enzyme intermediate and the expulsion of a 3'-OH DNA strand. The free DNA strand then undergoes passage around the unbroken strand, thus removing DNA supercoils. Finally, in the religation step, the DNA 3'-OH attacks the covalent intermediate to expel the active-site tyrosine and restore the DNA phosphodiester backbone.</text>
</comment>
<dbReference type="Gene3D" id="1.10.460.10">
    <property type="entry name" value="Topoisomerase I, domain 2"/>
    <property type="match status" value="1"/>
</dbReference>
<evidence type="ECO:0000313" key="17">
    <source>
        <dbReference type="Proteomes" id="UP000006794"/>
    </source>
</evidence>
<dbReference type="GO" id="GO:0003917">
    <property type="term" value="F:DNA topoisomerase type I (single strand cut, ATP-independent) activity"/>
    <property type="evidence" value="ECO:0007669"/>
    <property type="project" value="UniProtKB-UniRule"/>
</dbReference>
<dbReference type="eggNOG" id="arCOG06233">
    <property type="taxonomic scope" value="Archaea"/>
</dbReference>
<dbReference type="NCBIfam" id="NF005555">
    <property type="entry name" value="PRK07220.1"/>
    <property type="match status" value="1"/>
</dbReference>
<dbReference type="InterPro" id="IPR003602">
    <property type="entry name" value="Topo_IA_DNA-bd_dom"/>
</dbReference>
<dbReference type="InterPro" id="IPR023405">
    <property type="entry name" value="Topo_IA_core_domain"/>
</dbReference>
<organism evidence="16 17">
    <name type="scientific">Halopiger xanaduensis (strain DSM 18323 / JCM 14033 / SH-6)</name>
    <dbReference type="NCBI Taxonomy" id="797210"/>
    <lineage>
        <taxon>Archaea</taxon>
        <taxon>Methanobacteriati</taxon>
        <taxon>Methanobacteriota</taxon>
        <taxon>Stenosarchaea group</taxon>
        <taxon>Halobacteria</taxon>
        <taxon>Halobacteriales</taxon>
        <taxon>Natrialbaceae</taxon>
        <taxon>Halopiger</taxon>
    </lineage>
</organism>
<feature type="region of interest" description="Disordered" evidence="13">
    <location>
        <begin position="360"/>
        <end position="383"/>
    </location>
</feature>
<dbReference type="InterPro" id="IPR003601">
    <property type="entry name" value="Topo_IA_2"/>
</dbReference>
<name>F8DBM4_HALXS</name>
<dbReference type="SMART" id="SM00493">
    <property type="entry name" value="TOPRIM"/>
    <property type="match status" value="1"/>
</dbReference>
<dbReference type="Gene3D" id="1.10.150.20">
    <property type="entry name" value="5' to 3' exonuclease, C-terminal subdomain"/>
    <property type="match status" value="1"/>
</dbReference>
<feature type="site" description="Interaction with DNA" evidence="12">
    <location>
        <position position="165"/>
    </location>
</feature>
<dbReference type="Pfam" id="PF01131">
    <property type="entry name" value="Topoisom_bac"/>
    <property type="match status" value="1"/>
</dbReference>
<evidence type="ECO:0000256" key="8">
    <source>
        <dbReference type="ARBA" id="ARBA00022842"/>
    </source>
</evidence>
<comment type="cofactor">
    <cofactor evidence="2">
        <name>Mg(2+)</name>
        <dbReference type="ChEBI" id="CHEBI:18420"/>
    </cofactor>
</comment>
<keyword evidence="7" id="KW-0862">Zinc</keyword>
<dbReference type="InterPro" id="IPR000380">
    <property type="entry name" value="Topo_IA"/>
</dbReference>
<dbReference type="Proteomes" id="UP000006794">
    <property type="component" value="Chromosome"/>
</dbReference>
<dbReference type="Gene3D" id="1.10.290.10">
    <property type="entry name" value="Topoisomerase I, domain 4"/>
    <property type="match status" value="1"/>
</dbReference>
<evidence type="ECO:0000313" key="16">
    <source>
        <dbReference type="EMBL" id="AEH38291.1"/>
    </source>
</evidence>
<dbReference type="SMART" id="SM00437">
    <property type="entry name" value="TOP1Ac"/>
    <property type="match status" value="1"/>
</dbReference>
<keyword evidence="4" id="KW-0479">Metal-binding</keyword>
<sequence length="826" mass="92038">MELIITEKDNAARRIADILSGGTYDSSRENGVNVYEWGGKRCVGLSGHVVGVDFPDEYSDWRDVEPAELIDADVEKTATKENIVATLRIFARKATSVTIATDYDREGELIGKEAYEIVRDVNEDVPIRRVRFSSITENEVQEAFENPDDLDFDLAAAGEARQIIDLVWGAALTRFLSLSAGQLGNDFISVGRVQSPTLKLIVDREREIQAFDPEDYWELFADLAKDDTTFESQYFYRDEDDNEAERVWEEAAAEEVYDTLSQRDSATVVDVNRRTRTDAPPTPFNTTQFIRAAGALGYSAQRAMSIAEDLYTAGYITYPRTDNTVYPDDLDPEELLDDFVGHPTLGESAEDLLEADEIQPTEGDEETTDHPPIHPTGEIPARGDVSDDEWEIFELVVRRFYATVAEAAVWEHLKVVSEVEDYRLKANGKRLVEPGYHDVYPYFSTAENYVPDVEEGEELALSDVELEEKQTQPPRRYGQSRLIETMEDMGIGTKSTRHNTLEKLYDRGYIESDPPRPTKLAMAVVDAAENYADRVVSEEMTAQLEADMDAIASGEAGLEDVTDESREMLEEIFANLAESREEIGDHLRKSLKDDKRLGPCPECGEDLLVRNSRHGSYFIGCDGYPDCENTLPLPSTGKPLILESECEEHGLNEVKMLAGRQTFVHGCPLCKAEDAGEGPVLGECPDCGEEHDGDLAVKTLQSGSRLVGCTRYPDCEYSLPLPRRGEIEVTDERCDEHDLPELVVHSGDEPWELGCPICNYQEFQARESDSGSDLEALDGLGAKTVEKLADAGIESIDDLTEADPDAVAEDVDGVSADRIRNWQAEA</sequence>
<dbReference type="InterPro" id="IPR013497">
    <property type="entry name" value="Topo_IA_cen"/>
</dbReference>
<dbReference type="InterPro" id="IPR013824">
    <property type="entry name" value="Topo_IA_cen_sub1"/>
</dbReference>
<evidence type="ECO:0000259" key="14">
    <source>
        <dbReference type="PROSITE" id="PS50880"/>
    </source>
</evidence>
<dbReference type="GO" id="GO:0008270">
    <property type="term" value="F:zinc ion binding"/>
    <property type="evidence" value="ECO:0007669"/>
    <property type="project" value="UniProtKB-KW"/>
</dbReference>
<evidence type="ECO:0000256" key="9">
    <source>
        <dbReference type="ARBA" id="ARBA00023029"/>
    </source>
</evidence>
<feature type="active site" description="O-(5'-phospho-DNA)-tyrosine intermediate" evidence="12">
    <location>
        <position position="318"/>
    </location>
</feature>
<comment type="subunit">
    <text evidence="12">Monomer.</text>
</comment>
<dbReference type="SMART" id="SM00436">
    <property type="entry name" value="TOP1Bc"/>
    <property type="match status" value="1"/>
</dbReference>